<keyword evidence="1" id="KW-0695">RNA-directed DNA polymerase</keyword>
<evidence type="ECO:0000313" key="2">
    <source>
        <dbReference type="Proteomes" id="UP000887013"/>
    </source>
</evidence>
<dbReference type="Proteomes" id="UP000887013">
    <property type="component" value="Unassembled WGS sequence"/>
</dbReference>
<dbReference type="GO" id="GO:0003964">
    <property type="term" value="F:RNA-directed DNA polymerase activity"/>
    <property type="evidence" value="ECO:0007669"/>
    <property type="project" value="UniProtKB-KW"/>
</dbReference>
<reference evidence="1" key="1">
    <citation type="submission" date="2020-08" db="EMBL/GenBank/DDBJ databases">
        <title>Multicomponent nature underlies the extraordinary mechanical properties of spider dragline silk.</title>
        <authorList>
            <person name="Kono N."/>
            <person name="Nakamura H."/>
            <person name="Mori M."/>
            <person name="Yoshida Y."/>
            <person name="Ohtoshi R."/>
            <person name="Malay A.D."/>
            <person name="Moran D.A.P."/>
            <person name="Tomita M."/>
            <person name="Numata K."/>
            <person name="Arakawa K."/>
        </authorList>
    </citation>
    <scope>NUCLEOTIDE SEQUENCE</scope>
</reference>
<dbReference type="OrthoDB" id="6437258at2759"/>
<sequence length="77" mass="8766">MTRVPFGVTVSPFILAETFKYRIRKYSQETKHSRHETVQMLNSTLYADDLSYGADTVAKALDPSQSAVEIHKETNMN</sequence>
<comment type="caution">
    <text evidence="1">The sequence shown here is derived from an EMBL/GenBank/DDBJ whole genome shotgun (WGS) entry which is preliminary data.</text>
</comment>
<gene>
    <name evidence="1" type="primary">AVEN_184849_1</name>
    <name evidence="1" type="ORF">NPIL_704741</name>
</gene>
<dbReference type="EMBL" id="BMAW01058025">
    <property type="protein sequence ID" value="GFT14084.1"/>
    <property type="molecule type" value="Genomic_DNA"/>
</dbReference>
<keyword evidence="1" id="KW-0548">Nucleotidyltransferase</keyword>
<evidence type="ECO:0000313" key="1">
    <source>
        <dbReference type="EMBL" id="GFT14084.1"/>
    </source>
</evidence>
<accession>A0A8X6TJ82</accession>
<organism evidence="1 2">
    <name type="scientific">Nephila pilipes</name>
    <name type="common">Giant wood spider</name>
    <name type="synonym">Nephila maculata</name>
    <dbReference type="NCBI Taxonomy" id="299642"/>
    <lineage>
        <taxon>Eukaryota</taxon>
        <taxon>Metazoa</taxon>
        <taxon>Ecdysozoa</taxon>
        <taxon>Arthropoda</taxon>
        <taxon>Chelicerata</taxon>
        <taxon>Arachnida</taxon>
        <taxon>Araneae</taxon>
        <taxon>Araneomorphae</taxon>
        <taxon>Entelegynae</taxon>
        <taxon>Araneoidea</taxon>
        <taxon>Nephilidae</taxon>
        <taxon>Nephila</taxon>
    </lineage>
</organism>
<dbReference type="AlphaFoldDB" id="A0A8X6TJ82"/>
<protein>
    <submittedName>
        <fullName evidence="1">Reverse transcriptase domain-containing protein</fullName>
    </submittedName>
</protein>
<name>A0A8X6TJ82_NEPPI</name>
<keyword evidence="1" id="KW-0808">Transferase</keyword>
<keyword evidence="2" id="KW-1185">Reference proteome</keyword>
<proteinExistence type="predicted"/>